<protein>
    <submittedName>
        <fullName evidence="2">Uncharacterized protein</fullName>
    </submittedName>
</protein>
<gene>
    <name evidence="2" type="ORF">Nepgr_019614</name>
</gene>
<feature type="region of interest" description="Disordered" evidence="1">
    <location>
        <begin position="89"/>
        <end position="111"/>
    </location>
</feature>
<dbReference type="AlphaFoldDB" id="A0AAD3XUJ6"/>
<keyword evidence="3" id="KW-1185">Reference proteome</keyword>
<feature type="region of interest" description="Disordered" evidence="1">
    <location>
        <begin position="40"/>
        <end position="60"/>
    </location>
</feature>
<organism evidence="2 3">
    <name type="scientific">Nepenthes gracilis</name>
    <name type="common">Slender pitcher plant</name>
    <dbReference type="NCBI Taxonomy" id="150966"/>
    <lineage>
        <taxon>Eukaryota</taxon>
        <taxon>Viridiplantae</taxon>
        <taxon>Streptophyta</taxon>
        <taxon>Embryophyta</taxon>
        <taxon>Tracheophyta</taxon>
        <taxon>Spermatophyta</taxon>
        <taxon>Magnoliopsida</taxon>
        <taxon>eudicotyledons</taxon>
        <taxon>Gunneridae</taxon>
        <taxon>Pentapetalae</taxon>
        <taxon>Caryophyllales</taxon>
        <taxon>Nepenthaceae</taxon>
        <taxon>Nepenthes</taxon>
    </lineage>
</organism>
<dbReference type="EMBL" id="BSYO01000018">
    <property type="protein sequence ID" value="GMH17773.1"/>
    <property type="molecule type" value="Genomic_DNA"/>
</dbReference>
<reference evidence="2" key="1">
    <citation type="submission" date="2023-05" db="EMBL/GenBank/DDBJ databases">
        <title>Nepenthes gracilis genome sequencing.</title>
        <authorList>
            <person name="Fukushima K."/>
        </authorList>
    </citation>
    <scope>NUCLEOTIDE SEQUENCE</scope>
    <source>
        <strain evidence="2">SING2019-196</strain>
    </source>
</reference>
<accession>A0AAD3XUJ6</accession>
<evidence type="ECO:0000256" key="1">
    <source>
        <dbReference type="SAM" id="MobiDB-lite"/>
    </source>
</evidence>
<name>A0AAD3XUJ6_NEPGR</name>
<sequence>MWVPLQQSPGSFLTGLHHDDCMWVPSSTFPISIPITQAAGAPWRNSSSNPQASPSSSPLLEASNFPPIAVSRLPKHGVPSISLKLRALSSPFSSNLPPPSSLLISLSTLSR</sequence>
<proteinExistence type="predicted"/>
<evidence type="ECO:0000313" key="3">
    <source>
        <dbReference type="Proteomes" id="UP001279734"/>
    </source>
</evidence>
<evidence type="ECO:0000313" key="2">
    <source>
        <dbReference type="EMBL" id="GMH17773.1"/>
    </source>
</evidence>
<dbReference type="Proteomes" id="UP001279734">
    <property type="component" value="Unassembled WGS sequence"/>
</dbReference>
<comment type="caution">
    <text evidence="2">The sequence shown here is derived from an EMBL/GenBank/DDBJ whole genome shotgun (WGS) entry which is preliminary data.</text>
</comment>
<feature type="compositionally biased region" description="Low complexity" evidence="1">
    <location>
        <begin position="45"/>
        <end position="60"/>
    </location>
</feature>